<sequence>MGAARDLWLRWKMLRLPWRKKFLIGQDLHGNLFWEFKDTLNPGRWRRMVQANRRTHFADVQVSPQWHQWLRQTRQDPPSLQEQAADLQRQALLKHNARLADARWAAKAKYIETPKPTATPLLRGDPAIDRANAKSAPGHSPQPEKTKSAVESPAPIQPLKKVKETGANPGATFQPEAWVPGRAKR</sequence>
<evidence type="ECO:0000313" key="4">
    <source>
        <dbReference type="Proteomes" id="UP001161757"/>
    </source>
</evidence>
<comment type="similarity">
    <text evidence="1">Belongs to the complex I NDUFA12 subunit family.</text>
</comment>
<feature type="region of interest" description="Disordered" evidence="2">
    <location>
        <begin position="115"/>
        <end position="185"/>
    </location>
</feature>
<evidence type="ECO:0000256" key="2">
    <source>
        <dbReference type="SAM" id="MobiDB-lite"/>
    </source>
</evidence>
<evidence type="ECO:0000256" key="1">
    <source>
        <dbReference type="ARBA" id="ARBA00007355"/>
    </source>
</evidence>
<dbReference type="AlphaFoldDB" id="A0AAN6IQV5"/>
<dbReference type="Proteomes" id="UP001161757">
    <property type="component" value="Unassembled WGS sequence"/>
</dbReference>
<proteinExistence type="inferred from homology"/>
<name>A0AAN6IQV5_EXODE</name>
<evidence type="ECO:0008006" key="5">
    <source>
        <dbReference type="Google" id="ProtNLM"/>
    </source>
</evidence>
<comment type="caution">
    <text evidence="3">The sequence shown here is derived from an EMBL/GenBank/DDBJ whole genome shotgun (WGS) entry which is preliminary data.</text>
</comment>
<protein>
    <recommendedName>
        <fullName evidence="5">NADH dehydrogenase [ubiquinone] 1 alpha subcomplex subunit</fullName>
    </recommendedName>
</protein>
<dbReference type="EMBL" id="JAJGCB010000021">
    <property type="protein sequence ID" value="KAJ8987989.1"/>
    <property type="molecule type" value="Genomic_DNA"/>
</dbReference>
<dbReference type="Pfam" id="PF05071">
    <property type="entry name" value="NDUFA12"/>
    <property type="match status" value="1"/>
</dbReference>
<dbReference type="GO" id="GO:0032981">
    <property type="term" value="P:mitochondrial respiratory chain complex I assembly"/>
    <property type="evidence" value="ECO:0007669"/>
    <property type="project" value="TreeGrafter"/>
</dbReference>
<organism evidence="3 4">
    <name type="scientific">Exophiala dermatitidis</name>
    <name type="common">Black yeast-like fungus</name>
    <name type="synonym">Wangiella dermatitidis</name>
    <dbReference type="NCBI Taxonomy" id="5970"/>
    <lineage>
        <taxon>Eukaryota</taxon>
        <taxon>Fungi</taxon>
        <taxon>Dikarya</taxon>
        <taxon>Ascomycota</taxon>
        <taxon>Pezizomycotina</taxon>
        <taxon>Eurotiomycetes</taxon>
        <taxon>Chaetothyriomycetidae</taxon>
        <taxon>Chaetothyriales</taxon>
        <taxon>Herpotrichiellaceae</taxon>
        <taxon>Exophiala</taxon>
    </lineage>
</organism>
<dbReference type="GO" id="GO:0005739">
    <property type="term" value="C:mitochondrion"/>
    <property type="evidence" value="ECO:0007669"/>
    <property type="project" value="TreeGrafter"/>
</dbReference>
<dbReference type="GO" id="GO:0045271">
    <property type="term" value="C:respiratory chain complex I"/>
    <property type="evidence" value="ECO:0007669"/>
    <property type="project" value="InterPro"/>
</dbReference>
<dbReference type="PANTHER" id="PTHR32470:SF2">
    <property type="entry name" value="NADH DEHYDROGENASE [UBIQUINONE] 1 ALPHA SUBCOMPLEX ASSEMBLY FACTOR 2"/>
    <property type="match status" value="1"/>
</dbReference>
<accession>A0AAN6IQV5</accession>
<evidence type="ECO:0000313" key="3">
    <source>
        <dbReference type="EMBL" id="KAJ8987989.1"/>
    </source>
</evidence>
<gene>
    <name evidence="3" type="ORF">HRR80_008071</name>
</gene>
<dbReference type="PANTHER" id="PTHR32470">
    <property type="entry name" value="ADH DEHYDROGENASE [UBIQUINONE] 1 ALPHA SUBCOMPLEX ASSEMBLY FACTOR 2"/>
    <property type="match status" value="1"/>
</dbReference>
<dbReference type="InterPro" id="IPR052618">
    <property type="entry name" value="ComplexI_NDUFA12"/>
</dbReference>
<reference evidence="3" key="1">
    <citation type="submission" date="2023-01" db="EMBL/GenBank/DDBJ databases">
        <title>Exophiala dermititidis isolated from Cystic Fibrosis Patient.</title>
        <authorList>
            <person name="Kurbessoian T."/>
            <person name="Crocker A."/>
            <person name="Murante D."/>
            <person name="Hogan D.A."/>
            <person name="Stajich J.E."/>
        </authorList>
    </citation>
    <scope>NUCLEOTIDE SEQUENCE</scope>
    <source>
        <strain evidence="3">Ex8</strain>
    </source>
</reference>
<dbReference type="InterPro" id="IPR007763">
    <property type="entry name" value="NDUFA12"/>
</dbReference>